<protein>
    <submittedName>
        <fullName evidence="2">Uncharacterized protein</fullName>
    </submittedName>
</protein>
<dbReference type="Proteomes" id="UP000712600">
    <property type="component" value="Unassembled WGS sequence"/>
</dbReference>
<proteinExistence type="predicted"/>
<evidence type="ECO:0000313" key="2">
    <source>
        <dbReference type="EMBL" id="KAF3505880.1"/>
    </source>
</evidence>
<comment type="caution">
    <text evidence="2">The sequence shown here is derived from an EMBL/GenBank/DDBJ whole genome shotgun (WGS) entry which is preliminary data.</text>
</comment>
<gene>
    <name evidence="2" type="ORF">F2Q69_00007083</name>
</gene>
<sequence>MKSGKNGKNYQRPKDQFVETNKLDHRTRIQLGRSPSWTSQVRQTAELDPRQIQLGRSPSWTSPEASLELYDLKTAGTRLFSKDIQIDRIKRLRLTKHLELPMLYEELECSLNSTLFRKGSVANYGSHSLVLEGEEVVTDQSNSRPATLDRTCQLTISTTNKLAMAIPSTTTLNTLHKQMLPHNVRGGRTAEEQTRNTCGKHRRNRGLTSEKSLIRDLHDHLRKTAAGVRAPEIDLLLEESRKTPLTTRITGTKVLALGSGPKQGRTTRNTWTRNPNYDENAFCDFHQARGHSTVNCKVFGARLAAKLLTATSTYTARSLRSNRAPANLSRYVATDLQPISVPT</sequence>
<dbReference type="AlphaFoldDB" id="A0A8S9NTF1"/>
<organism evidence="2 3">
    <name type="scientific">Brassica cretica</name>
    <name type="common">Mustard</name>
    <dbReference type="NCBI Taxonomy" id="69181"/>
    <lineage>
        <taxon>Eukaryota</taxon>
        <taxon>Viridiplantae</taxon>
        <taxon>Streptophyta</taxon>
        <taxon>Embryophyta</taxon>
        <taxon>Tracheophyta</taxon>
        <taxon>Spermatophyta</taxon>
        <taxon>Magnoliopsida</taxon>
        <taxon>eudicotyledons</taxon>
        <taxon>Gunneridae</taxon>
        <taxon>Pentapetalae</taxon>
        <taxon>rosids</taxon>
        <taxon>malvids</taxon>
        <taxon>Brassicales</taxon>
        <taxon>Brassicaceae</taxon>
        <taxon>Brassiceae</taxon>
        <taxon>Brassica</taxon>
    </lineage>
</organism>
<name>A0A8S9NTF1_BRACR</name>
<feature type="region of interest" description="Disordered" evidence="1">
    <location>
        <begin position="1"/>
        <end position="24"/>
    </location>
</feature>
<feature type="compositionally biased region" description="Basic and acidic residues" evidence="1">
    <location>
        <begin position="12"/>
        <end position="24"/>
    </location>
</feature>
<evidence type="ECO:0000313" key="3">
    <source>
        <dbReference type="Proteomes" id="UP000712600"/>
    </source>
</evidence>
<evidence type="ECO:0000256" key="1">
    <source>
        <dbReference type="SAM" id="MobiDB-lite"/>
    </source>
</evidence>
<reference evidence="2" key="1">
    <citation type="submission" date="2019-12" db="EMBL/GenBank/DDBJ databases">
        <title>Genome sequencing and annotation of Brassica cretica.</title>
        <authorList>
            <person name="Studholme D.J."/>
            <person name="Sarris P."/>
        </authorList>
    </citation>
    <scope>NUCLEOTIDE SEQUENCE</scope>
    <source>
        <strain evidence="2">PFS-109/04</strain>
        <tissue evidence="2">Leaf</tissue>
    </source>
</reference>
<dbReference type="EMBL" id="QGKX02001521">
    <property type="protein sequence ID" value="KAF3505880.1"/>
    <property type="molecule type" value="Genomic_DNA"/>
</dbReference>
<accession>A0A8S9NTF1</accession>